<gene>
    <name evidence="2" type="ORF">NDU88_004879</name>
</gene>
<keyword evidence="3" id="KW-1185">Reference proteome</keyword>
<accession>A0AAV7QDH2</accession>
<comment type="caution">
    <text evidence="2">The sequence shown here is derived from an EMBL/GenBank/DDBJ whole genome shotgun (WGS) entry which is preliminary data.</text>
</comment>
<evidence type="ECO:0000313" key="2">
    <source>
        <dbReference type="EMBL" id="KAJ1138496.1"/>
    </source>
</evidence>
<feature type="region of interest" description="Disordered" evidence="1">
    <location>
        <begin position="1"/>
        <end position="60"/>
    </location>
</feature>
<name>A0AAV7QDH2_PLEWA</name>
<proteinExistence type="predicted"/>
<organism evidence="2 3">
    <name type="scientific">Pleurodeles waltl</name>
    <name type="common">Iberian ribbed newt</name>
    <dbReference type="NCBI Taxonomy" id="8319"/>
    <lineage>
        <taxon>Eukaryota</taxon>
        <taxon>Metazoa</taxon>
        <taxon>Chordata</taxon>
        <taxon>Craniata</taxon>
        <taxon>Vertebrata</taxon>
        <taxon>Euteleostomi</taxon>
        <taxon>Amphibia</taxon>
        <taxon>Batrachia</taxon>
        <taxon>Caudata</taxon>
        <taxon>Salamandroidea</taxon>
        <taxon>Salamandridae</taxon>
        <taxon>Pleurodelinae</taxon>
        <taxon>Pleurodeles</taxon>
    </lineage>
</organism>
<dbReference type="EMBL" id="JANPWB010000010">
    <property type="protein sequence ID" value="KAJ1138496.1"/>
    <property type="molecule type" value="Genomic_DNA"/>
</dbReference>
<protein>
    <submittedName>
        <fullName evidence="2">Uncharacterized protein</fullName>
    </submittedName>
</protein>
<feature type="compositionally biased region" description="Polar residues" evidence="1">
    <location>
        <begin position="1"/>
        <end position="10"/>
    </location>
</feature>
<dbReference type="Proteomes" id="UP001066276">
    <property type="component" value="Chromosome 6"/>
</dbReference>
<evidence type="ECO:0000256" key="1">
    <source>
        <dbReference type="SAM" id="MobiDB-lite"/>
    </source>
</evidence>
<dbReference type="AlphaFoldDB" id="A0AAV7QDH2"/>
<sequence length="82" mass="9253">MWPRVHSSSAVGLLKVRAPSAPQLQASRPGPPGPPDRGREANPGPRRQSSDQRVRSRRHLGYDPPEVHFYVYILLTKIMPFQ</sequence>
<reference evidence="2" key="1">
    <citation type="journal article" date="2022" name="bioRxiv">
        <title>Sequencing and chromosome-scale assembly of the giantPleurodeles waltlgenome.</title>
        <authorList>
            <person name="Brown T."/>
            <person name="Elewa A."/>
            <person name="Iarovenko S."/>
            <person name="Subramanian E."/>
            <person name="Araus A.J."/>
            <person name="Petzold A."/>
            <person name="Susuki M."/>
            <person name="Suzuki K.-i.T."/>
            <person name="Hayashi T."/>
            <person name="Toyoda A."/>
            <person name="Oliveira C."/>
            <person name="Osipova E."/>
            <person name="Leigh N.D."/>
            <person name="Simon A."/>
            <person name="Yun M.H."/>
        </authorList>
    </citation>
    <scope>NUCLEOTIDE SEQUENCE</scope>
    <source>
        <strain evidence="2">20211129_DDA</strain>
        <tissue evidence="2">Liver</tissue>
    </source>
</reference>
<evidence type="ECO:0000313" key="3">
    <source>
        <dbReference type="Proteomes" id="UP001066276"/>
    </source>
</evidence>